<organism evidence="8 9">
    <name type="scientific">Alkalibacterium pelagium</name>
    <dbReference type="NCBI Taxonomy" id="426702"/>
    <lineage>
        <taxon>Bacteria</taxon>
        <taxon>Bacillati</taxon>
        <taxon>Bacillota</taxon>
        <taxon>Bacilli</taxon>
        <taxon>Lactobacillales</taxon>
        <taxon>Carnobacteriaceae</taxon>
        <taxon>Alkalibacterium</taxon>
    </lineage>
</organism>
<evidence type="ECO:0000256" key="3">
    <source>
        <dbReference type="ARBA" id="ARBA00022598"/>
    </source>
</evidence>
<sequence>MQEEISKIDIISEDDMSEFERREGLKSRLMEEEARRRGYEVKRLTFNTTLISIQGIDVLFKDMNGPLSSAALNTVVDDKHVTRTLLKAAGLTVPQSTYLPISEQEEIVSFAESIGYPVVLKPNGLARGQGVFMNLSNIVELKEAISKLEKIVDDKQASVHVEKHFMGEDFRYVVVDGKVIATSQRARANVVGDGSHTVLELIESKNKERLKDRDLKNFLIPTDIEKLTRLSREGRSLDTVPERDEKVILRDESNISSGGEGIDFTETVHPEFEKLALRAVKAIPGLNYAGVDMILEDITEAPTPENHVVTEVEFSPGPVSMFPWRGEVRDMPGPILDFYERNLDRLRLDQ</sequence>
<dbReference type="PROSITE" id="PS50975">
    <property type="entry name" value="ATP_GRASP"/>
    <property type="match status" value="1"/>
</dbReference>
<accession>A0A1H7HW25</accession>
<keyword evidence="9" id="KW-1185">Reference proteome</keyword>
<evidence type="ECO:0000256" key="5">
    <source>
        <dbReference type="ARBA" id="ARBA00022840"/>
    </source>
</evidence>
<dbReference type="GO" id="GO:0009432">
    <property type="term" value="P:SOS response"/>
    <property type="evidence" value="ECO:0007669"/>
    <property type="project" value="TreeGrafter"/>
</dbReference>
<dbReference type="Gene3D" id="3.30.470.20">
    <property type="entry name" value="ATP-grasp fold, B domain"/>
    <property type="match status" value="1"/>
</dbReference>
<dbReference type="STRING" id="426702.SAMN04488099_103144"/>
<dbReference type="EMBL" id="FNZU01000003">
    <property type="protein sequence ID" value="SEK52425.1"/>
    <property type="molecule type" value="Genomic_DNA"/>
</dbReference>
<dbReference type="InterPro" id="IPR013815">
    <property type="entry name" value="ATP_grasp_subdomain_1"/>
</dbReference>
<dbReference type="GO" id="GO:0005737">
    <property type="term" value="C:cytoplasm"/>
    <property type="evidence" value="ECO:0007669"/>
    <property type="project" value="TreeGrafter"/>
</dbReference>
<evidence type="ECO:0000313" key="8">
    <source>
        <dbReference type="EMBL" id="SEK52425.1"/>
    </source>
</evidence>
<dbReference type="SUPFAM" id="SSF56059">
    <property type="entry name" value="Glutathione synthetase ATP-binding domain-like"/>
    <property type="match status" value="1"/>
</dbReference>
<dbReference type="GO" id="GO:0046872">
    <property type="term" value="F:metal ion binding"/>
    <property type="evidence" value="ECO:0007669"/>
    <property type="project" value="InterPro"/>
</dbReference>
<evidence type="ECO:0000256" key="2">
    <source>
        <dbReference type="ARBA" id="ARBA00001946"/>
    </source>
</evidence>
<keyword evidence="3 8" id="KW-0436">Ligase</keyword>
<dbReference type="Gene3D" id="3.30.1490.20">
    <property type="entry name" value="ATP-grasp fold, A domain"/>
    <property type="match status" value="1"/>
</dbReference>
<evidence type="ECO:0000313" key="9">
    <source>
        <dbReference type="Proteomes" id="UP000199081"/>
    </source>
</evidence>
<proteinExistence type="predicted"/>
<dbReference type="OrthoDB" id="9803907at2"/>
<dbReference type="AlphaFoldDB" id="A0A1H7HW25"/>
<dbReference type="GO" id="GO:0005524">
    <property type="term" value="F:ATP binding"/>
    <property type="evidence" value="ECO:0007669"/>
    <property type="project" value="UniProtKB-UniRule"/>
</dbReference>
<feature type="domain" description="ATP-grasp" evidence="7">
    <location>
        <begin position="83"/>
        <end position="347"/>
    </location>
</feature>
<dbReference type="InterPro" id="IPR020561">
    <property type="entry name" value="PRibGlycinamid_synth_ATP-grasp"/>
</dbReference>
<dbReference type="RefSeq" id="WP_091479320.1">
    <property type="nucleotide sequence ID" value="NZ_BJYC01000007.1"/>
</dbReference>
<keyword evidence="4 6" id="KW-0547">Nucleotide-binding</keyword>
<dbReference type="PANTHER" id="PTHR21621:SF0">
    <property type="entry name" value="BETA-CITRYLGLUTAMATE SYNTHASE B-RELATED"/>
    <property type="match status" value="1"/>
</dbReference>
<evidence type="ECO:0000256" key="4">
    <source>
        <dbReference type="ARBA" id="ARBA00022741"/>
    </source>
</evidence>
<evidence type="ECO:0000259" key="7">
    <source>
        <dbReference type="PROSITE" id="PS50975"/>
    </source>
</evidence>
<dbReference type="PANTHER" id="PTHR21621">
    <property type="entry name" value="RIBOSOMAL PROTEIN S6 MODIFICATION PROTEIN"/>
    <property type="match status" value="1"/>
</dbReference>
<reference evidence="9" key="1">
    <citation type="submission" date="2016-10" db="EMBL/GenBank/DDBJ databases">
        <authorList>
            <person name="Varghese N."/>
            <person name="Submissions S."/>
        </authorList>
    </citation>
    <scope>NUCLEOTIDE SEQUENCE [LARGE SCALE GENOMIC DNA]</scope>
    <source>
        <strain evidence="9">DSM 19183</strain>
    </source>
</reference>
<protein>
    <submittedName>
        <fullName evidence="8">D-alanine-D-alanine ligase</fullName>
    </submittedName>
</protein>
<gene>
    <name evidence="8" type="ORF">SAMN04488099_103144</name>
</gene>
<comment type="cofactor">
    <cofactor evidence="1">
        <name>Mn(2+)</name>
        <dbReference type="ChEBI" id="CHEBI:29035"/>
    </cofactor>
</comment>
<dbReference type="InterPro" id="IPR011761">
    <property type="entry name" value="ATP-grasp"/>
</dbReference>
<comment type="cofactor">
    <cofactor evidence="2">
        <name>Mg(2+)</name>
        <dbReference type="ChEBI" id="CHEBI:18420"/>
    </cofactor>
</comment>
<dbReference type="GO" id="GO:0018169">
    <property type="term" value="F:ribosomal S6-glutamic acid ligase activity"/>
    <property type="evidence" value="ECO:0007669"/>
    <property type="project" value="TreeGrafter"/>
</dbReference>
<dbReference type="Pfam" id="PF01071">
    <property type="entry name" value="GARS_A"/>
    <property type="match status" value="1"/>
</dbReference>
<name>A0A1H7HW25_9LACT</name>
<evidence type="ECO:0000256" key="1">
    <source>
        <dbReference type="ARBA" id="ARBA00001936"/>
    </source>
</evidence>
<keyword evidence="5 6" id="KW-0067">ATP-binding</keyword>
<dbReference type="Proteomes" id="UP000199081">
    <property type="component" value="Unassembled WGS sequence"/>
</dbReference>
<evidence type="ECO:0000256" key="6">
    <source>
        <dbReference type="PROSITE-ProRule" id="PRU00409"/>
    </source>
</evidence>